<organism evidence="1 2">
    <name type="scientific">Treponema lecithinolyticum ATCC 700332</name>
    <dbReference type="NCBI Taxonomy" id="1321815"/>
    <lineage>
        <taxon>Bacteria</taxon>
        <taxon>Pseudomonadati</taxon>
        <taxon>Spirochaetota</taxon>
        <taxon>Spirochaetia</taxon>
        <taxon>Spirochaetales</taxon>
        <taxon>Treponemataceae</taxon>
        <taxon>Treponema</taxon>
    </lineage>
</organism>
<reference evidence="1 2" key="1">
    <citation type="submission" date="2013-08" db="EMBL/GenBank/DDBJ databases">
        <authorList>
            <person name="Weinstock G."/>
            <person name="Sodergren E."/>
            <person name="Wylie T."/>
            <person name="Fulton L."/>
            <person name="Fulton R."/>
            <person name="Fronick C."/>
            <person name="O'Laughlin M."/>
            <person name="Godfrey J."/>
            <person name="Miner T."/>
            <person name="Herter B."/>
            <person name="Appelbaum E."/>
            <person name="Cordes M."/>
            <person name="Lek S."/>
            <person name="Wollam A."/>
            <person name="Pepin K.H."/>
            <person name="Palsikar V.B."/>
            <person name="Mitreva M."/>
            <person name="Wilson R.K."/>
        </authorList>
    </citation>
    <scope>NUCLEOTIDE SEQUENCE [LARGE SCALE GENOMIC DNA]</scope>
    <source>
        <strain evidence="1 2">ATCC 700332</strain>
    </source>
</reference>
<comment type="caution">
    <text evidence="1">The sequence shown here is derived from an EMBL/GenBank/DDBJ whole genome shotgun (WGS) entry which is preliminary data.</text>
</comment>
<gene>
    <name evidence="1" type="ORF">HMPREF9193_01589</name>
</gene>
<sequence length="87" mass="9777">MKTVRPAQFSTRVSAALKLIYLQVSRTSVYGTKIKTGIVCVCKLGNEWLLLPSVADYPALSNVRRKTVCSQCGKEREGFREREETLP</sequence>
<proteinExistence type="predicted"/>
<name>A0ABN0NXL1_TRELE</name>
<evidence type="ECO:0000313" key="2">
    <source>
        <dbReference type="Proteomes" id="UP000016649"/>
    </source>
</evidence>
<accession>A0ABN0NXL1</accession>
<dbReference type="EMBL" id="AWVH01000038">
    <property type="protein sequence ID" value="ERJ92228.1"/>
    <property type="molecule type" value="Genomic_DNA"/>
</dbReference>
<dbReference type="Proteomes" id="UP000016649">
    <property type="component" value="Unassembled WGS sequence"/>
</dbReference>
<evidence type="ECO:0000313" key="1">
    <source>
        <dbReference type="EMBL" id="ERJ92228.1"/>
    </source>
</evidence>
<protein>
    <submittedName>
        <fullName evidence="1">Uncharacterized protein</fullName>
    </submittedName>
</protein>
<keyword evidence="2" id="KW-1185">Reference proteome</keyword>